<evidence type="ECO:0000313" key="3">
    <source>
        <dbReference type="Proteomes" id="UP001595805"/>
    </source>
</evidence>
<dbReference type="EMBL" id="JBHRZS010000003">
    <property type="protein sequence ID" value="MFC3878953.1"/>
    <property type="molecule type" value="Genomic_DNA"/>
</dbReference>
<sequence length="142" mass="16391">MKKSLCAILILFVTITFAKGQSKTDEEMIRVTVQNYFDGMMERDRSKLDEAFIPEARLIGFRGDQFTITPYEVWAEGTAQGDPRNKDDFKNELVAIRINGVAAVAETELYWPGIYYYDYLSLMKIDGQWKIVNKSWTSKPLD</sequence>
<dbReference type="RefSeq" id="WP_377902919.1">
    <property type="nucleotide sequence ID" value="NZ_JBHRZS010000003.1"/>
</dbReference>
<keyword evidence="1" id="KW-0732">Signal</keyword>
<protein>
    <submittedName>
        <fullName evidence="2">Nuclear transport factor 2 family protein</fullName>
    </submittedName>
</protein>
<dbReference type="InterPro" id="IPR039437">
    <property type="entry name" value="FrzH/put_lumazine-bd"/>
</dbReference>
<feature type="signal peptide" evidence="1">
    <location>
        <begin position="1"/>
        <end position="18"/>
    </location>
</feature>
<evidence type="ECO:0000256" key="1">
    <source>
        <dbReference type="SAM" id="SignalP"/>
    </source>
</evidence>
<evidence type="ECO:0000313" key="2">
    <source>
        <dbReference type="EMBL" id="MFC3878953.1"/>
    </source>
</evidence>
<proteinExistence type="predicted"/>
<accession>A0ABV8ALP7</accession>
<reference evidence="3" key="1">
    <citation type="journal article" date="2019" name="Int. J. Syst. Evol. Microbiol.">
        <title>The Global Catalogue of Microorganisms (GCM) 10K type strain sequencing project: providing services to taxonomists for standard genome sequencing and annotation.</title>
        <authorList>
            <consortium name="The Broad Institute Genomics Platform"/>
            <consortium name="The Broad Institute Genome Sequencing Center for Infectious Disease"/>
            <person name="Wu L."/>
            <person name="Ma J."/>
        </authorList>
    </citation>
    <scope>NUCLEOTIDE SEQUENCE [LARGE SCALE GENOMIC DNA]</scope>
    <source>
        <strain evidence="3">CCUG 60523</strain>
    </source>
</reference>
<name>A0ABV8ALP7_9BACT</name>
<dbReference type="Gene3D" id="3.10.450.50">
    <property type="match status" value="1"/>
</dbReference>
<organism evidence="2 3">
    <name type="scientific">Algoriphagus namhaensis</name>
    <dbReference type="NCBI Taxonomy" id="915353"/>
    <lineage>
        <taxon>Bacteria</taxon>
        <taxon>Pseudomonadati</taxon>
        <taxon>Bacteroidota</taxon>
        <taxon>Cytophagia</taxon>
        <taxon>Cytophagales</taxon>
        <taxon>Cyclobacteriaceae</taxon>
        <taxon>Algoriphagus</taxon>
    </lineage>
</organism>
<comment type="caution">
    <text evidence="2">The sequence shown here is derived from an EMBL/GenBank/DDBJ whole genome shotgun (WGS) entry which is preliminary data.</text>
</comment>
<feature type="chain" id="PRO_5045141188" evidence="1">
    <location>
        <begin position="19"/>
        <end position="142"/>
    </location>
</feature>
<gene>
    <name evidence="2" type="ORF">ACFOSV_02135</name>
</gene>
<dbReference type="Pfam" id="PF12893">
    <property type="entry name" value="Lumazine_bd_2"/>
    <property type="match status" value="1"/>
</dbReference>
<keyword evidence="3" id="KW-1185">Reference proteome</keyword>
<dbReference type="Proteomes" id="UP001595805">
    <property type="component" value="Unassembled WGS sequence"/>
</dbReference>
<dbReference type="InterPro" id="IPR032710">
    <property type="entry name" value="NTF2-like_dom_sf"/>
</dbReference>
<dbReference type="SUPFAM" id="SSF54427">
    <property type="entry name" value="NTF2-like"/>
    <property type="match status" value="1"/>
</dbReference>